<accession>A0A183BR86</accession>
<protein>
    <submittedName>
        <fullName evidence="3">Uncharacterized protein</fullName>
    </submittedName>
</protein>
<dbReference type="AlphaFoldDB" id="A0A183BR86"/>
<evidence type="ECO:0000256" key="1">
    <source>
        <dbReference type="SAM" id="MobiDB-lite"/>
    </source>
</evidence>
<evidence type="ECO:0000313" key="2">
    <source>
        <dbReference type="Proteomes" id="UP000050741"/>
    </source>
</evidence>
<proteinExistence type="predicted"/>
<keyword evidence="2" id="KW-1185">Reference proteome</keyword>
<name>A0A183BR86_GLOPA</name>
<feature type="region of interest" description="Disordered" evidence="1">
    <location>
        <begin position="1"/>
        <end position="39"/>
    </location>
</feature>
<reference evidence="3" key="3">
    <citation type="submission" date="2016-06" db="UniProtKB">
        <authorList>
            <consortium name="WormBaseParasite"/>
        </authorList>
    </citation>
    <scope>IDENTIFICATION</scope>
</reference>
<dbReference type="Proteomes" id="UP000050741">
    <property type="component" value="Unassembled WGS sequence"/>
</dbReference>
<dbReference type="WBParaSite" id="GPLIN_000312200">
    <property type="protein sequence ID" value="GPLIN_000312200"/>
    <property type="gene ID" value="GPLIN_000312200"/>
</dbReference>
<feature type="compositionally biased region" description="Basic and acidic residues" evidence="1">
    <location>
        <begin position="1"/>
        <end position="10"/>
    </location>
</feature>
<sequence length="87" mass="10015">MRKPQDDLKPFMRPPWDNMHFPSTEIPPIDKKTDDPLEDGTIQRFHRSMCGMPSAFIEIGKRKATAEEILAKEKMEQNSPSVWASNS</sequence>
<reference evidence="2" key="1">
    <citation type="submission" date="2013-12" db="EMBL/GenBank/DDBJ databases">
        <authorList>
            <person name="Aslett M."/>
        </authorList>
    </citation>
    <scope>NUCLEOTIDE SEQUENCE [LARGE SCALE GENOMIC DNA]</scope>
    <source>
        <strain evidence="2">Lindley</strain>
    </source>
</reference>
<reference evidence="2" key="2">
    <citation type="submission" date="2014-05" db="EMBL/GenBank/DDBJ databases">
        <title>The genome and life-stage specific transcriptomes of Globodera pallida elucidate key aspects of plant parasitism by a cyst nematode.</title>
        <authorList>
            <person name="Cotton J.A."/>
            <person name="Lilley C.J."/>
            <person name="Jones L.M."/>
            <person name="Kikuchi T."/>
            <person name="Reid A.J."/>
            <person name="Thorpe P."/>
            <person name="Tsai I.J."/>
            <person name="Beasley H."/>
            <person name="Blok V."/>
            <person name="Cock P.J.A."/>
            <person name="Van den Akker S.E."/>
            <person name="Holroyd N."/>
            <person name="Hunt M."/>
            <person name="Mantelin S."/>
            <person name="Naghra H."/>
            <person name="Pain A."/>
            <person name="Palomares-Rius J.E."/>
            <person name="Zarowiecki M."/>
            <person name="Berriman M."/>
            <person name="Jones J.T."/>
            <person name="Urwin P.E."/>
        </authorList>
    </citation>
    <scope>NUCLEOTIDE SEQUENCE [LARGE SCALE GENOMIC DNA]</scope>
    <source>
        <strain evidence="2">Lindley</strain>
    </source>
</reference>
<organism evidence="2 3">
    <name type="scientific">Globodera pallida</name>
    <name type="common">Potato cyst nematode worm</name>
    <name type="synonym">Heterodera pallida</name>
    <dbReference type="NCBI Taxonomy" id="36090"/>
    <lineage>
        <taxon>Eukaryota</taxon>
        <taxon>Metazoa</taxon>
        <taxon>Ecdysozoa</taxon>
        <taxon>Nematoda</taxon>
        <taxon>Chromadorea</taxon>
        <taxon>Rhabditida</taxon>
        <taxon>Tylenchina</taxon>
        <taxon>Tylenchomorpha</taxon>
        <taxon>Tylenchoidea</taxon>
        <taxon>Heteroderidae</taxon>
        <taxon>Heteroderinae</taxon>
        <taxon>Globodera</taxon>
    </lineage>
</organism>
<evidence type="ECO:0000313" key="3">
    <source>
        <dbReference type="WBParaSite" id="GPLIN_000312200"/>
    </source>
</evidence>